<evidence type="ECO:0000313" key="3">
    <source>
        <dbReference type="Proteomes" id="UP000467249"/>
    </source>
</evidence>
<protein>
    <submittedName>
        <fullName evidence="2">Uncharacterized protein</fullName>
    </submittedName>
</protein>
<dbReference type="Proteomes" id="UP000467249">
    <property type="component" value="Chromosome"/>
</dbReference>
<dbReference type="EMBL" id="AP022620">
    <property type="protein sequence ID" value="BBZ76718.1"/>
    <property type="molecule type" value="Genomic_DNA"/>
</dbReference>
<feature type="region of interest" description="Disordered" evidence="1">
    <location>
        <begin position="1"/>
        <end position="62"/>
    </location>
</feature>
<accession>A0A6N4W864</accession>
<proteinExistence type="predicted"/>
<dbReference type="AlphaFoldDB" id="A0A6N4W864"/>
<dbReference type="KEGG" id="many:MANY_20550"/>
<reference evidence="2 3" key="1">
    <citation type="journal article" date="2019" name="Emerg. Microbes Infect.">
        <title>Comprehensive subspecies identification of 175 nontuberculous mycobacteria species based on 7547 genomic profiles.</title>
        <authorList>
            <person name="Matsumoto Y."/>
            <person name="Kinjo T."/>
            <person name="Motooka D."/>
            <person name="Nabeya D."/>
            <person name="Jung N."/>
            <person name="Uechi K."/>
            <person name="Horii T."/>
            <person name="Iida T."/>
            <person name="Fujita J."/>
            <person name="Nakamura S."/>
        </authorList>
    </citation>
    <scope>NUCLEOTIDE SEQUENCE [LARGE SCALE GENOMIC DNA]</scope>
    <source>
        <strain evidence="2 3">JCM 30275</strain>
    </source>
</reference>
<sequence length="62" mass="6374">MCGAGEAKASYGSPVTNPGGTGRPPLSCPTETARPEDTLLEFQVPAPVGGDSPADAWRKDRC</sequence>
<keyword evidence="3" id="KW-1185">Reference proteome</keyword>
<evidence type="ECO:0000256" key="1">
    <source>
        <dbReference type="SAM" id="MobiDB-lite"/>
    </source>
</evidence>
<organism evidence="2 3">
    <name type="scientific">Mycolicibacterium anyangense</name>
    <dbReference type="NCBI Taxonomy" id="1431246"/>
    <lineage>
        <taxon>Bacteria</taxon>
        <taxon>Bacillati</taxon>
        <taxon>Actinomycetota</taxon>
        <taxon>Actinomycetes</taxon>
        <taxon>Mycobacteriales</taxon>
        <taxon>Mycobacteriaceae</taxon>
        <taxon>Mycolicibacterium</taxon>
    </lineage>
</organism>
<evidence type="ECO:0000313" key="2">
    <source>
        <dbReference type="EMBL" id="BBZ76718.1"/>
    </source>
</evidence>
<gene>
    <name evidence="2" type="ORF">MANY_20550</name>
</gene>
<name>A0A6N4W864_9MYCO</name>